<evidence type="ECO:0000256" key="5">
    <source>
        <dbReference type="ARBA" id="ARBA00022723"/>
    </source>
</evidence>
<dbReference type="PANTHER" id="PTHR46173">
    <property type="entry name" value="CCA TRNA NUCLEOTIDYLTRANSFERASE 1, MITOCHONDRIAL"/>
    <property type="match status" value="1"/>
</dbReference>
<dbReference type="Pfam" id="PF12627">
    <property type="entry name" value="PolyA_pol_RNAbd"/>
    <property type="match status" value="1"/>
</dbReference>
<proteinExistence type="inferred from homology"/>
<dbReference type="InterPro" id="IPR050264">
    <property type="entry name" value="Bact_CCA-adding_enz_type3_sf"/>
</dbReference>
<evidence type="ECO:0000259" key="10">
    <source>
        <dbReference type="Pfam" id="PF12627"/>
    </source>
</evidence>
<evidence type="ECO:0000259" key="9">
    <source>
        <dbReference type="Pfam" id="PF01743"/>
    </source>
</evidence>
<evidence type="ECO:0000313" key="12">
    <source>
        <dbReference type="Proteomes" id="UP001057991"/>
    </source>
</evidence>
<keyword evidence="7" id="KW-0460">Magnesium</keyword>
<keyword evidence="4" id="KW-0548">Nucleotidyltransferase</keyword>
<keyword evidence="8" id="KW-0694">RNA-binding</keyword>
<keyword evidence="5" id="KW-0479">Metal-binding</keyword>
<dbReference type="InterPro" id="IPR032828">
    <property type="entry name" value="PolyA_RNA-bd"/>
</dbReference>
<evidence type="ECO:0000256" key="8">
    <source>
        <dbReference type="RuleBase" id="RU003953"/>
    </source>
</evidence>
<dbReference type="GO" id="GO:0046872">
    <property type="term" value="F:metal ion binding"/>
    <property type="evidence" value="ECO:0007669"/>
    <property type="project" value="UniProtKB-KW"/>
</dbReference>
<feature type="domain" description="Poly A polymerase head" evidence="9">
    <location>
        <begin position="29"/>
        <end position="150"/>
    </location>
</feature>
<dbReference type="PROSITE" id="PS51257">
    <property type="entry name" value="PROKAR_LIPOPROTEIN"/>
    <property type="match status" value="1"/>
</dbReference>
<feature type="domain" description="tRNA nucleotidyltransferase/poly(A) polymerase RNA and SrmB- binding" evidence="10">
    <location>
        <begin position="186"/>
        <end position="240"/>
    </location>
</feature>
<keyword evidence="3" id="KW-0819">tRNA processing</keyword>
<dbReference type="Pfam" id="PF01743">
    <property type="entry name" value="PolyA_pol"/>
    <property type="match status" value="1"/>
</dbReference>
<dbReference type="GO" id="GO:0000049">
    <property type="term" value="F:tRNA binding"/>
    <property type="evidence" value="ECO:0007669"/>
    <property type="project" value="TreeGrafter"/>
</dbReference>
<dbReference type="InterPro" id="IPR043519">
    <property type="entry name" value="NT_sf"/>
</dbReference>
<dbReference type="GO" id="GO:0016779">
    <property type="term" value="F:nucleotidyltransferase activity"/>
    <property type="evidence" value="ECO:0007669"/>
    <property type="project" value="UniProtKB-KW"/>
</dbReference>
<evidence type="ECO:0000256" key="2">
    <source>
        <dbReference type="ARBA" id="ARBA00022679"/>
    </source>
</evidence>
<dbReference type="SUPFAM" id="SSF81891">
    <property type="entry name" value="Poly A polymerase C-terminal region-like"/>
    <property type="match status" value="1"/>
</dbReference>
<evidence type="ECO:0000256" key="6">
    <source>
        <dbReference type="ARBA" id="ARBA00022741"/>
    </source>
</evidence>
<keyword evidence="6" id="KW-0547">Nucleotide-binding</keyword>
<dbReference type="PANTHER" id="PTHR46173:SF1">
    <property type="entry name" value="CCA TRNA NUCLEOTIDYLTRANSFERASE 1, MITOCHONDRIAL"/>
    <property type="match status" value="1"/>
</dbReference>
<keyword evidence="2 8" id="KW-0808">Transferase</keyword>
<sequence>MTRLQGDWFRTASVQQLAHIFFRAGFALHFVGGCVRNDLMGEPISDLDLSTNALPDQVLKLAGSAGLKAVPTGIEHGTITVVVDGEGFEITTYRKDVETDGRRAVVAFASTMEEDAHRRDFTMNALYADAEGRVIDPLDGLPDLLARRVRFIDNAGQRIREDYLRILRFFRFHAWYGDVAEGPDVEALSAIAENLGGLGALSKERVGAEMRKLLSAPDPAPSVALMSSCGVLGSVLPGAEATYLAVLVYLEGNRAPDPMRRLAILGGEAPEDRLRLSRKEARRYAVLRDQMGASTSLSELAYRDGADIAHDVALLRAAMMGQALLPDTENLISRGACAVFPVKPADLMPDYTGPELGAHIKTLEARWIASGFTLTREELLK</sequence>
<accession>A0A9Q9H7W4</accession>
<evidence type="ECO:0000256" key="7">
    <source>
        <dbReference type="ARBA" id="ARBA00022842"/>
    </source>
</evidence>
<evidence type="ECO:0000256" key="3">
    <source>
        <dbReference type="ARBA" id="ARBA00022694"/>
    </source>
</evidence>
<evidence type="ECO:0000256" key="4">
    <source>
        <dbReference type="ARBA" id="ARBA00022695"/>
    </source>
</evidence>
<protein>
    <submittedName>
        <fullName evidence="11">CCA tRNA nucleotidyltransferase</fullName>
    </submittedName>
</protein>
<comment type="cofactor">
    <cofactor evidence="1">
        <name>Mg(2+)</name>
        <dbReference type="ChEBI" id="CHEBI:18420"/>
    </cofactor>
</comment>
<dbReference type="Proteomes" id="UP001057991">
    <property type="component" value="Chromosome"/>
</dbReference>
<dbReference type="EMBL" id="CP080776">
    <property type="protein sequence ID" value="UWP95198.1"/>
    <property type="molecule type" value="Genomic_DNA"/>
</dbReference>
<dbReference type="Gene3D" id="3.30.460.10">
    <property type="entry name" value="Beta Polymerase, domain 2"/>
    <property type="match status" value="1"/>
</dbReference>
<evidence type="ECO:0000313" key="11">
    <source>
        <dbReference type="EMBL" id="UWP95198.1"/>
    </source>
</evidence>
<dbReference type="Gene3D" id="1.10.3090.10">
    <property type="entry name" value="cca-adding enzyme, domain 2"/>
    <property type="match status" value="1"/>
</dbReference>
<dbReference type="GO" id="GO:0000166">
    <property type="term" value="F:nucleotide binding"/>
    <property type="evidence" value="ECO:0007669"/>
    <property type="project" value="UniProtKB-KW"/>
</dbReference>
<dbReference type="InterPro" id="IPR002646">
    <property type="entry name" value="PolA_pol_head_dom"/>
</dbReference>
<dbReference type="SUPFAM" id="SSF81301">
    <property type="entry name" value="Nucleotidyltransferase"/>
    <property type="match status" value="1"/>
</dbReference>
<comment type="similarity">
    <text evidence="8">Belongs to the tRNA nucleotidyltransferase/poly(A) polymerase family.</text>
</comment>
<dbReference type="AlphaFoldDB" id="A0A9Q9H7W4"/>
<organism evidence="11 12">
    <name type="scientific">Aliiroseovarius crassostreae</name>
    <dbReference type="NCBI Taxonomy" id="154981"/>
    <lineage>
        <taxon>Bacteria</taxon>
        <taxon>Pseudomonadati</taxon>
        <taxon>Pseudomonadota</taxon>
        <taxon>Alphaproteobacteria</taxon>
        <taxon>Rhodobacterales</taxon>
        <taxon>Paracoccaceae</taxon>
        <taxon>Aliiroseovarius</taxon>
    </lineage>
</organism>
<dbReference type="CDD" id="cd05398">
    <property type="entry name" value="NT_ClassII-CCAase"/>
    <property type="match status" value="1"/>
</dbReference>
<name>A0A9Q9H7W4_9RHOB</name>
<dbReference type="GO" id="GO:0008033">
    <property type="term" value="P:tRNA processing"/>
    <property type="evidence" value="ECO:0007669"/>
    <property type="project" value="UniProtKB-KW"/>
</dbReference>
<evidence type="ECO:0000256" key="1">
    <source>
        <dbReference type="ARBA" id="ARBA00001946"/>
    </source>
</evidence>
<reference evidence="11" key="1">
    <citation type="submission" date="2021-08" db="EMBL/GenBank/DDBJ databases">
        <authorList>
            <person name="Nwanade C."/>
            <person name="Wang M."/>
            <person name="Masoudi A."/>
            <person name="Yu Z."/>
            <person name="Liu J."/>
        </authorList>
    </citation>
    <scope>NUCLEOTIDE SEQUENCE</scope>
    <source>
        <strain evidence="11">S056</strain>
    </source>
</reference>
<gene>
    <name evidence="11" type="ORF">K3X48_13625</name>
</gene>